<evidence type="ECO:0000313" key="1">
    <source>
        <dbReference type="EMBL" id="KAJ8375852.1"/>
    </source>
</evidence>
<reference evidence="1" key="1">
    <citation type="journal article" date="2023" name="Science">
        <title>Genome structures resolve the early diversification of teleost fishes.</title>
        <authorList>
            <person name="Parey E."/>
            <person name="Louis A."/>
            <person name="Montfort J."/>
            <person name="Bouchez O."/>
            <person name="Roques C."/>
            <person name="Iampietro C."/>
            <person name="Lluch J."/>
            <person name="Castinel A."/>
            <person name="Donnadieu C."/>
            <person name="Desvignes T."/>
            <person name="Floi Bucao C."/>
            <person name="Jouanno E."/>
            <person name="Wen M."/>
            <person name="Mejri S."/>
            <person name="Dirks R."/>
            <person name="Jansen H."/>
            <person name="Henkel C."/>
            <person name="Chen W.J."/>
            <person name="Zahm M."/>
            <person name="Cabau C."/>
            <person name="Klopp C."/>
            <person name="Thompson A.W."/>
            <person name="Robinson-Rechavi M."/>
            <person name="Braasch I."/>
            <person name="Lecointre G."/>
            <person name="Bobe J."/>
            <person name="Postlethwait J.H."/>
            <person name="Berthelot C."/>
            <person name="Roest Crollius H."/>
            <person name="Guiguen Y."/>
        </authorList>
    </citation>
    <scope>NUCLEOTIDE SEQUENCE</scope>
    <source>
        <strain evidence="1">WJC10195</strain>
    </source>
</reference>
<keyword evidence="2" id="KW-1185">Reference proteome</keyword>
<name>A0A9Q1G6J0_SYNKA</name>
<dbReference type="EMBL" id="JAINUF010000002">
    <property type="protein sequence ID" value="KAJ8375852.1"/>
    <property type="molecule type" value="Genomic_DNA"/>
</dbReference>
<proteinExistence type="predicted"/>
<sequence length="87" mass="10084">MHPEEGEVLESGEMSRFCQLGRVVQEGDSSQKRPLVWQVLQPPLLKTPWRQFSVSPFTRAFRLCEAEKEMLRAELETPAAVSQKRQR</sequence>
<dbReference type="Proteomes" id="UP001152622">
    <property type="component" value="Chromosome 2"/>
</dbReference>
<accession>A0A9Q1G6J0</accession>
<evidence type="ECO:0000313" key="2">
    <source>
        <dbReference type="Proteomes" id="UP001152622"/>
    </source>
</evidence>
<organism evidence="1 2">
    <name type="scientific">Synaphobranchus kaupii</name>
    <name type="common">Kaup's arrowtooth eel</name>
    <dbReference type="NCBI Taxonomy" id="118154"/>
    <lineage>
        <taxon>Eukaryota</taxon>
        <taxon>Metazoa</taxon>
        <taxon>Chordata</taxon>
        <taxon>Craniata</taxon>
        <taxon>Vertebrata</taxon>
        <taxon>Euteleostomi</taxon>
        <taxon>Actinopterygii</taxon>
        <taxon>Neopterygii</taxon>
        <taxon>Teleostei</taxon>
        <taxon>Anguilliformes</taxon>
        <taxon>Synaphobranchidae</taxon>
        <taxon>Synaphobranchus</taxon>
    </lineage>
</organism>
<gene>
    <name evidence="1" type="ORF">SKAU_G00064320</name>
</gene>
<protein>
    <submittedName>
        <fullName evidence="1">Uncharacterized protein</fullName>
    </submittedName>
</protein>
<dbReference type="AlphaFoldDB" id="A0A9Q1G6J0"/>
<comment type="caution">
    <text evidence="1">The sequence shown here is derived from an EMBL/GenBank/DDBJ whole genome shotgun (WGS) entry which is preliminary data.</text>
</comment>